<evidence type="ECO:0000256" key="1">
    <source>
        <dbReference type="ARBA" id="ARBA00005028"/>
    </source>
</evidence>
<organism evidence="8 9">
    <name type="scientific">[Clostridium] fimetarium</name>
    <dbReference type="NCBI Taxonomy" id="99656"/>
    <lineage>
        <taxon>Bacteria</taxon>
        <taxon>Bacillati</taxon>
        <taxon>Bacillota</taxon>
        <taxon>Clostridia</taxon>
        <taxon>Lachnospirales</taxon>
        <taxon>Lachnospiraceae</taxon>
    </lineage>
</organism>
<feature type="active site" description="Proton acceptor" evidence="6">
    <location>
        <position position="314"/>
    </location>
</feature>
<feature type="binding site" evidence="7">
    <location>
        <begin position="177"/>
        <end position="179"/>
    </location>
    <ligand>
        <name>beta-D-galactose</name>
        <dbReference type="ChEBI" id="CHEBI:27667"/>
    </ligand>
</feature>
<dbReference type="EC" id="5.1.3.3" evidence="5"/>
<evidence type="ECO:0000256" key="4">
    <source>
        <dbReference type="ARBA" id="ARBA00023277"/>
    </source>
</evidence>
<evidence type="ECO:0000313" key="9">
    <source>
        <dbReference type="Proteomes" id="UP000199701"/>
    </source>
</evidence>
<comment type="similarity">
    <text evidence="2 5">Belongs to the aldose epimerase family.</text>
</comment>
<dbReference type="InterPro" id="IPR014718">
    <property type="entry name" value="GH-type_carb-bd"/>
</dbReference>
<evidence type="ECO:0000256" key="6">
    <source>
        <dbReference type="PIRSR" id="PIRSR005096-1"/>
    </source>
</evidence>
<dbReference type="UniPathway" id="UPA00242"/>
<comment type="catalytic activity">
    <reaction evidence="5">
        <text>alpha-D-glucose = beta-D-glucose</text>
        <dbReference type="Rhea" id="RHEA:10264"/>
        <dbReference type="ChEBI" id="CHEBI:15903"/>
        <dbReference type="ChEBI" id="CHEBI:17925"/>
        <dbReference type="EC" id="5.1.3.3"/>
    </reaction>
</comment>
<dbReference type="InterPro" id="IPR047215">
    <property type="entry name" value="Galactose_mutarotase-like"/>
</dbReference>
<dbReference type="PANTHER" id="PTHR10091">
    <property type="entry name" value="ALDOSE-1-EPIMERASE"/>
    <property type="match status" value="1"/>
</dbReference>
<evidence type="ECO:0000256" key="7">
    <source>
        <dbReference type="PIRSR" id="PIRSR005096-3"/>
    </source>
</evidence>
<keyword evidence="3 5" id="KW-0413">Isomerase</keyword>
<keyword evidence="9" id="KW-1185">Reference proteome</keyword>
<evidence type="ECO:0000313" key="8">
    <source>
        <dbReference type="EMBL" id="SEW23005.1"/>
    </source>
</evidence>
<keyword evidence="4 5" id="KW-0119">Carbohydrate metabolism</keyword>
<reference evidence="8 9" key="1">
    <citation type="submission" date="2016-10" db="EMBL/GenBank/DDBJ databases">
        <authorList>
            <person name="de Groot N.N."/>
        </authorList>
    </citation>
    <scope>NUCLEOTIDE SEQUENCE [LARGE SCALE GENOMIC DNA]</scope>
    <source>
        <strain evidence="8 9">DSM 9179</strain>
    </source>
</reference>
<dbReference type="AlphaFoldDB" id="A0A1I0Q8X3"/>
<gene>
    <name evidence="8" type="ORF">SAMN05421659_10770</name>
</gene>
<dbReference type="STRING" id="99656.SAMN05421659_10770"/>
<evidence type="ECO:0000256" key="2">
    <source>
        <dbReference type="ARBA" id="ARBA00006206"/>
    </source>
</evidence>
<feature type="binding site" evidence="7">
    <location>
        <begin position="78"/>
        <end position="79"/>
    </location>
    <ligand>
        <name>beta-D-galactose</name>
        <dbReference type="ChEBI" id="CHEBI:27667"/>
    </ligand>
</feature>
<dbReference type="Gene3D" id="2.70.98.10">
    <property type="match status" value="1"/>
</dbReference>
<dbReference type="GO" id="GO:0006006">
    <property type="term" value="P:glucose metabolic process"/>
    <property type="evidence" value="ECO:0007669"/>
    <property type="project" value="TreeGrafter"/>
</dbReference>
<feature type="active site" description="Proton donor" evidence="6">
    <location>
        <position position="177"/>
    </location>
</feature>
<dbReference type="OrthoDB" id="9779408at2"/>
<dbReference type="GO" id="GO:0033499">
    <property type="term" value="P:galactose catabolic process via UDP-galactose, Leloir pathway"/>
    <property type="evidence" value="ECO:0007669"/>
    <property type="project" value="TreeGrafter"/>
</dbReference>
<dbReference type="EMBL" id="FOJI01000007">
    <property type="protein sequence ID" value="SEW23005.1"/>
    <property type="molecule type" value="Genomic_DNA"/>
</dbReference>
<evidence type="ECO:0000256" key="5">
    <source>
        <dbReference type="PIRNR" id="PIRNR005096"/>
    </source>
</evidence>
<dbReference type="GO" id="GO:0004034">
    <property type="term" value="F:aldose 1-epimerase activity"/>
    <property type="evidence" value="ECO:0007669"/>
    <property type="project" value="UniProtKB-EC"/>
</dbReference>
<dbReference type="SUPFAM" id="SSF74650">
    <property type="entry name" value="Galactose mutarotase-like"/>
    <property type="match status" value="1"/>
</dbReference>
<dbReference type="Proteomes" id="UP000199701">
    <property type="component" value="Unassembled WGS sequence"/>
</dbReference>
<dbReference type="InterPro" id="IPR008183">
    <property type="entry name" value="Aldose_1/G6P_1-epimerase"/>
</dbReference>
<dbReference type="GO" id="GO:0030246">
    <property type="term" value="F:carbohydrate binding"/>
    <property type="evidence" value="ECO:0007669"/>
    <property type="project" value="InterPro"/>
</dbReference>
<dbReference type="RefSeq" id="WP_092453624.1">
    <property type="nucleotide sequence ID" value="NZ_FOJI01000007.1"/>
</dbReference>
<dbReference type="Pfam" id="PF01263">
    <property type="entry name" value="Aldose_epim"/>
    <property type="match status" value="1"/>
</dbReference>
<dbReference type="InterPro" id="IPR011013">
    <property type="entry name" value="Gal_mutarotase_sf_dom"/>
</dbReference>
<evidence type="ECO:0000256" key="3">
    <source>
        <dbReference type="ARBA" id="ARBA00023235"/>
    </source>
</evidence>
<dbReference type="PANTHER" id="PTHR10091:SF0">
    <property type="entry name" value="GALACTOSE MUTAROTASE"/>
    <property type="match status" value="1"/>
</dbReference>
<proteinExistence type="inferred from homology"/>
<comment type="pathway">
    <text evidence="1 5">Carbohydrate metabolism; hexose metabolism.</text>
</comment>
<protein>
    <recommendedName>
        <fullName evidence="5">Aldose 1-epimerase</fullName>
        <ecNumber evidence="5">5.1.3.3</ecNumber>
    </recommendedName>
</protein>
<dbReference type="CDD" id="cd09019">
    <property type="entry name" value="galactose_mutarotase_like"/>
    <property type="match status" value="1"/>
</dbReference>
<dbReference type="NCBIfam" id="NF008277">
    <property type="entry name" value="PRK11055.1"/>
    <property type="match status" value="1"/>
</dbReference>
<sequence length="350" mass="39312">MLIENFGDTILNEPVKLYTLENQNGVQLKVMNLGATMVSLFVKDKMGKMRDVILGCDNTTEYEKQTNCFGATIGRNANRIAFAQCVIDGHTYQIEQNDNRNNLHSGSNGFHNVIWDAKVEEDRNDTITFTYYSKDMEQGFPGNLAAKVIYSLTDSDELKIDYFGETDKTTVANFTNHAYYNLGGHDSGSIEGHKLCIHAQEYTPFSSAEAIPTGAFEKVAGTPLDFRQEKTIARDANEDFIQLTYGNGYNHNYVLDTLPGKLKLAAQVFCEDSGIAMDFYTDTVGIQFYTSGYMEKNVGKNGVMYDSHHGFCLEPQYHPNAVNEKNFLSPILKPGEIYQAHTKVSFFNRV</sequence>
<dbReference type="InterPro" id="IPR015443">
    <property type="entry name" value="Aldose_1-epimerase"/>
</dbReference>
<accession>A0A1I0Q8X3</accession>
<dbReference type="PIRSF" id="PIRSF005096">
    <property type="entry name" value="GALM"/>
    <property type="match status" value="1"/>
</dbReference>
<name>A0A1I0Q8X3_9FIRM</name>